<gene>
    <name evidence="3" type="primary">Dvir\GJ15695</name>
    <name evidence="3" type="ORF">Dvir_GJ15695</name>
</gene>
<dbReference type="PANTHER" id="PTHR12299:SF17">
    <property type="entry name" value="AT19571P-RELATED"/>
    <property type="match status" value="1"/>
</dbReference>
<feature type="region of interest" description="Disordered" evidence="1">
    <location>
        <begin position="27"/>
        <end position="48"/>
    </location>
</feature>
<dbReference type="STRING" id="7244.B4MAB3"/>
<dbReference type="Proteomes" id="UP000008792">
    <property type="component" value="Unassembled WGS sequence"/>
</dbReference>
<dbReference type="InterPro" id="IPR039764">
    <property type="entry name" value="HABP4/SERBP1-like"/>
</dbReference>
<organism evidence="3 4">
    <name type="scientific">Drosophila virilis</name>
    <name type="common">Fruit fly</name>
    <dbReference type="NCBI Taxonomy" id="7244"/>
    <lineage>
        <taxon>Eukaryota</taxon>
        <taxon>Metazoa</taxon>
        <taxon>Ecdysozoa</taxon>
        <taxon>Arthropoda</taxon>
        <taxon>Hexapoda</taxon>
        <taxon>Insecta</taxon>
        <taxon>Pterygota</taxon>
        <taxon>Neoptera</taxon>
        <taxon>Endopterygota</taxon>
        <taxon>Diptera</taxon>
        <taxon>Brachycera</taxon>
        <taxon>Muscomorpha</taxon>
        <taxon>Ephydroidea</taxon>
        <taxon>Drosophilidae</taxon>
        <taxon>Drosophila</taxon>
    </lineage>
</organism>
<feature type="compositionally biased region" description="Basic and acidic residues" evidence="1">
    <location>
        <begin position="74"/>
        <end position="88"/>
    </location>
</feature>
<proteinExistence type="predicted"/>
<evidence type="ECO:0000313" key="4">
    <source>
        <dbReference type="Proteomes" id="UP000008792"/>
    </source>
</evidence>
<dbReference type="InParanoid" id="B4MAB3"/>
<feature type="region of interest" description="Disordered" evidence="1">
    <location>
        <begin position="224"/>
        <end position="260"/>
    </location>
</feature>
<evidence type="ECO:0000256" key="1">
    <source>
        <dbReference type="SAM" id="MobiDB-lite"/>
    </source>
</evidence>
<evidence type="ECO:0000259" key="2">
    <source>
        <dbReference type="SMART" id="SM01233"/>
    </source>
</evidence>
<sequence>MESLGNNRYQLLFIDDDASDLCLGQKKLQETGGQPKHKRSKLPNGGDKAKTLILNKKPLQHKLLISKSNGNGHGKGDGLNKFDRHSGSDKTGIKAVVKRNGGGAHNWGSVIKDIEEQSIAMKNPQQQGGENLIEEDDTKYITVEEWRAMRVERAKPIYNIRKAGEGEVNKPDWKKMIVLPKKKPSKTDNDSGLEYDASMYPQRVGRLQRIMDIEFKFKDDRRRSGYLSGWAGGRPLNKSEAESVSDPINMNDEIEFPTLG</sequence>
<dbReference type="eggNOG" id="KOG2945">
    <property type="taxonomic scope" value="Eukaryota"/>
</dbReference>
<dbReference type="SMART" id="SM01233">
    <property type="entry name" value="HABP4_PAI-RBP1"/>
    <property type="match status" value="1"/>
</dbReference>
<dbReference type="EMBL" id="CH940655">
    <property type="protein sequence ID" value="EDW66172.2"/>
    <property type="molecule type" value="Genomic_DNA"/>
</dbReference>
<dbReference type="HOGENOM" id="CLU_635050_0_0_1"/>
<dbReference type="AlphaFoldDB" id="B4MAB3"/>
<dbReference type="Pfam" id="PF04774">
    <property type="entry name" value="HABP4_PAI-RBP1"/>
    <property type="match status" value="1"/>
</dbReference>
<evidence type="ECO:0000313" key="3">
    <source>
        <dbReference type="EMBL" id="EDW66172.2"/>
    </source>
</evidence>
<dbReference type="OrthoDB" id="6022699at2759"/>
<dbReference type="GO" id="GO:0005737">
    <property type="term" value="C:cytoplasm"/>
    <property type="evidence" value="ECO:0007669"/>
    <property type="project" value="TreeGrafter"/>
</dbReference>
<feature type="region of interest" description="Disordered" evidence="1">
    <location>
        <begin position="67"/>
        <end position="88"/>
    </location>
</feature>
<keyword evidence="4" id="KW-1185">Reference proteome</keyword>
<feature type="domain" description="Hyaluronan/mRNA-binding protein" evidence="2">
    <location>
        <begin position="78"/>
        <end position="166"/>
    </location>
</feature>
<dbReference type="GO" id="GO:0003723">
    <property type="term" value="F:RNA binding"/>
    <property type="evidence" value="ECO:0007669"/>
    <property type="project" value="InterPro"/>
</dbReference>
<protein>
    <recommendedName>
        <fullName evidence="2">Hyaluronan/mRNA-binding protein domain-containing protein</fullName>
    </recommendedName>
</protein>
<dbReference type="PANTHER" id="PTHR12299">
    <property type="entry name" value="HYALURONIC ACID-BINDING PROTEIN 4"/>
    <property type="match status" value="1"/>
</dbReference>
<dbReference type="InterPro" id="IPR006861">
    <property type="entry name" value="HABP4_PAIRBP1-bd"/>
</dbReference>
<dbReference type="GO" id="GO:0005634">
    <property type="term" value="C:nucleus"/>
    <property type="evidence" value="ECO:0007669"/>
    <property type="project" value="TreeGrafter"/>
</dbReference>
<name>B4MAB3_DROVI</name>
<accession>B4MAB3</accession>
<reference evidence="3 4" key="1">
    <citation type="journal article" date="2007" name="Nature">
        <title>Evolution of genes and genomes on the Drosophila phylogeny.</title>
        <authorList>
            <consortium name="Drosophila 12 Genomes Consortium"/>
            <person name="Clark A.G."/>
            <person name="Eisen M.B."/>
            <person name="Smith D.R."/>
            <person name="Bergman C.M."/>
            <person name="Oliver B."/>
            <person name="Markow T.A."/>
            <person name="Kaufman T.C."/>
            <person name="Kellis M."/>
            <person name="Gelbart W."/>
            <person name="Iyer V.N."/>
            <person name="Pollard D.A."/>
            <person name="Sackton T.B."/>
            <person name="Larracuente A.M."/>
            <person name="Singh N.D."/>
            <person name="Abad J.P."/>
            <person name="Abt D.N."/>
            <person name="Adryan B."/>
            <person name="Aguade M."/>
            <person name="Akashi H."/>
            <person name="Anderson W.W."/>
            <person name="Aquadro C.F."/>
            <person name="Ardell D.H."/>
            <person name="Arguello R."/>
            <person name="Artieri C.G."/>
            <person name="Barbash D.A."/>
            <person name="Barker D."/>
            <person name="Barsanti P."/>
            <person name="Batterham P."/>
            <person name="Batzoglou S."/>
            <person name="Begun D."/>
            <person name="Bhutkar A."/>
            <person name="Blanco E."/>
            <person name="Bosak S.A."/>
            <person name="Bradley R.K."/>
            <person name="Brand A.D."/>
            <person name="Brent M.R."/>
            <person name="Brooks A.N."/>
            <person name="Brown R.H."/>
            <person name="Butlin R.K."/>
            <person name="Caggese C."/>
            <person name="Calvi B.R."/>
            <person name="Bernardo de Carvalho A."/>
            <person name="Caspi A."/>
            <person name="Castrezana S."/>
            <person name="Celniker S.E."/>
            <person name="Chang J.L."/>
            <person name="Chapple C."/>
            <person name="Chatterji S."/>
            <person name="Chinwalla A."/>
            <person name="Civetta A."/>
            <person name="Clifton S.W."/>
            <person name="Comeron J.M."/>
            <person name="Costello J.C."/>
            <person name="Coyne J.A."/>
            <person name="Daub J."/>
            <person name="David R.G."/>
            <person name="Delcher A.L."/>
            <person name="Delehaunty K."/>
            <person name="Do C.B."/>
            <person name="Ebling H."/>
            <person name="Edwards K."/>
            <person name="Eickbush T."/>
            <person name="Evans J.D."/>
            <person name="Filipski A."/>
            <person name="Findeiss S."/>
            <person name="Freyhult E."/>
            <person name="Fulton L."/>
            <person name="Fulton R."/>
            <person name="Garcia A.C."/>
            <person name="Gardiner A."/>
            <person name="Garfield D.A."/>
            <person name="Garvin B.E."/>
            <person name="Gibson G."/>
            <person name="Gilbert D."/>
            <person name="Gnerre S."/>
            <person name="Godfrey J."/>
            <person name="Good R."/>
            <person name="Gotea V."/>
            <person name="Gravely B."/>
            <person name="Greenberg A.J."/>
            <person name="Griffiths-Jones S."/>
            <person name="Gross S."/>
            <person name="Guigo R."/>
            <person name="Gustafson E.A."/>
            <person name="Haerty W."/>
            <person name="Hahn M.W."/>
            <person name="Halligan D.L."/>
            <person name="Halpern A.L."/>
            <person name="Halter G.M."/>
            <person name="Han M.V."/>
            <person name="Heger A."/>
            <person name="Hillier L."/>
            <person name="Hinrichs A.S."/>
            <person name="Holmes I."/>
            <person name="Hoskins R.A."/>
            <person name="Hubisz M.J."/>
            <person name="Hultmark D."/>
            <person name="Huntley M.A."/>
            <person name="Jaffe D.B."/>
            <person name="Jagadeeshan S."/>
            <person name="Jeck W.R."/>
            <person name="Johnson J."/>
            <person name="Jones C.D."/>
            <person name="Jordan W.C."/>
            <person name="Karpen G.H."/>
            <person name="Kataoka E."/>
            <person name="Keightley P.D."/>
            <person name="Kheradpour P."/>
            <person name="Kirkness E.F."/>
            <person name="Koerich L.B."/>
            <person name="Kristiansen K."/>
            <person name="Kudrna D."/>
            <person name="Kulathinal R.J."/>
            <person name="Kumar S."/>
            <person name="Kwok R."/>
            <person name="Lander E."/>
            <person name="Langley C.H."/>
            <person name="Lapoint R."/>
            <person name="Lazzaro B.P."/>
            <person name="Lee S.J."/>
            <person name="Levesque L."/>
            <person name="Li R."/>
            <person name="Lin C.F."/>
            <person name="Lin M.F."/>
            <person name="Lindblad-Toh K."/>
            <person name="Llopart A."/>
            <person name="Long M."/>
            <person name="Low L."/>
            <person name="Lozovsky E."/>
            <person name="Lu J."/>
            <person name="Luo M."/>
            <person name="Machado C.A."/>
            <person name="Makalowski W."/>
            <person name="Marzo M."/>
            <person name="Matsuda M."/>
            <person name="Matzkin L."/>
            <person name="McAllister B."/>
            <person name="McBride C.S."/>
            <person name="McKernan B."/>
            <person name="McKernan K."/>
            <person name="Mendez-Lago M."/>
            <person name="Minx P."/>
            <person name="Mollenhauer M.U."/>
            <person name="Montooth K."/>
            <person name="Mount S.M."/>
            <person name="Mu X."/>
            <person name="Myers E."/>
            <person name="Negre B."/>
            <person name="Newfeld S."/>
            <person name="Nielsen R."/>
            <person name="Noor M.A."/>
            <person name="O'Grady P."/>
            <person name="Pachter L."/>
            <person name="Papaceit M."/>
            <person name="Parisi M.J."/>
            <person name="Parisi M."/>
            <person name="Parts L."/>
            <person name="Pedersen J.S."/>
            <person name="Pesole G."/>
            <person name="Phillippy A.M."/>
            <person name="Ponting C.P."/>
            <person name="Pop M."/>
            <person name="Porcelli D."/>
            <person name="Powell J.R."/>
            <person name="Prohaska S."/>
            <person name="Pruitt K."/>
            <person name="Puig M."/>
            <person name="Quesneville H."/>
            <person name="Ram K.R."/>
            <person name="Rand D."/>
            <person name="Rasmussen M.D."/>
            <person name="Reed L.K."/>
            <person name="Reenan R."/>
            <person name="Reily A."/>
            <person name="Remington K.A."/>
            <person name="Rieger T.T."/>
            <person name="Ritchie M.G."/>
            <person name="Robin C."/>
            <person name="Rogers Y.H."/>
            <person name="Rohde C."/>
            <person name="Rozas J."/>
            <person name="Rubenfield M.J."/>
            <person name="Ruiz A."/>
            <person name="Russo S."/>
            <person name="Salzberg S.L."/>
            <person name="Sanchez-Gracia A."/>
            <person name="Saranga D.J."/>
            <person name="Sato H."/>
            <person name="Schaeffer S.W."/>
            <person name="Schatz M.C."/>
            <person name="Schlenke T."/>
            <person name="Schwartz R."/>
            <person name="Segarra C."/>
            <person name="Singh R.S."/>
            <person name="Sirot L."/>
            <person name="Sirota M."/>
            <person name="Sisneros N.B."/>
            <person name="Smith C.D."/>
            <person name="Smith T.F."/>
            <person name="Spieth J."/>
            <person name="Stage D.E."/>
            <person name="Stark A."/>
            <person name="Stephan W."/>
            <person name="Strausberg R.L."/>
            <person name="Strempel S."/>
            <person name="Sturgill D."/>
            <person name="Sutton G."/>
            <person name="Sutton G.G."/>
            <person name="Tao W."/>
            <person name="Teichmann S."/>
            <person name="Tobari Y.N."/>
            <person name="Tomimura Y."/>
            <person name="Tsolas J.M."/>
            <person name="Valente V.L."/>
            <person name="Venter E."/>
            <person name="Venter J.C."/>
            <person name="Vicario S."/>
            <person name="Vieira F.G."/>
            <person name="Vilella A.J."/>
            <person name="Villasante A."/>
            <person name="Walenz B."/>
            <person name="Wang J."/>
            <person name="Wasserman M."/>
            <person name="Watts T."/>
            <person name="Wilson D."/>
            <person name="Wilson R.K."/>
            <person name="Wing R.A."/>
            <person name="Wolfner M.F."/>
            <person name="Wong A."/>
            <person name="Wong G.K."/>
            <person name="Wu C.I."/>
            <person name="Wu G."/>
            <person name="Yamamoto D."/>
            <person name="Yang H.P."/>
            <person name="Yang S.P."/>
            <person name="Yorke J.A."/>
            <person name="Yoshida K."/>
            <person name="Zdobnov E."/>
            <person name="Zhang P."/>
            <person name="Zhang Y."/>
            <person name="Zimin A.V."/>
            <person name="Baldwin J."/>
            <person name="Abdouelleil A."/>
            <person name="Abdulkadir J."/>
            <person name="Abebe A."/>
            <person name="Abera B."/>
            <person name="Abreu J."/>
            <person name="Acer S.C."/>
            <person name="Aftuck L."/>
            <person name="Alexander A."/>
            <person name="An P."/>
            <person name="Anderson E."/>
            <person name="Anderson S."/>
            <person name="Arachi H."/>
            <person name="Azer M."/>
            <person name="Bachantsang P."/>
            <person name="Barry A."/>
            <person name="Bayul T."/>
            <person name="Berlin A."/>
            <person name="Bessette D."/>
            <person name="Bloom T."/>
            <person name="Blye J."/>
            <person name="Boguslavskiy L."/>
            <person name="Bonnet C."/>
            <person name="Boukhgalter B."/>
            <person name="Bourzgui I."/>
            <person name="Brown A."/>
            <person name="Cahill P."/>
            <person name="Channer S."/>
            <person name="Cheshatsang Y."/>
            <person name="Chuda L."/>
            <person name="Citroen M."/>
            <person name="Collymore A."/>
            <person name="Cooke P."/>
            <person name="Costello M."/>
            <person name="D'Aco K."/>
            <person name="Daza R."/>
            <person name="De Haan G."/>
            <person name="DeGray S."/>
            <person name="DeMaso C."/>
            <person name="Dhargay N."/>
            <person name="Dooley K."/>
            <person name="Dooley E."/>
            <person name="Doricent M."/>
            <person name="Dorje P."/>
            <person name="Dorjee K."/>
            <person name="Dupes A."/>
            <person name="Elong R."/>
            <person name="Falk J."/>
            <person name="Farina A."/>
            <person name="Faro S."/>
            <person name="Ferguson D."/>
            <person name="Fisher S."/>
            <person name="Foley C.D."/>
            <person name="Franke A."/>
            <person name="Friedrich D."/>
            <person name="Gadbois L."/>
            <person name="Gearin G."/>
            <person name="Gearin C.R."/>
            <person name="Giannoukos G."/>
            <person name="Goode T."/>
            <person name="Graham J."/>
            <person name="Grandbois E."/>
            <person name="Grewal S."/>
            <person name="Gyaltsen K."/>
            <person name="Hafez N."/>
            <person name="Hagos B."/>
            <person name="Hall J."/>
            <person name="Henson C."/>
            <person name="Hollinger A."/>
            <person name="Honan T."/>
            <person name="Huard M.D."/>
            <person name="Hughes L."/>
            <person name="Hurhula B."/>
            <person name="Husby M.E."/>
            <person name="Kamat A."/>
            <person name="Kanga B."/>
            <person name="Kashin S."/>
            <person name="Khazanovich D."/>
            <person name="Kisner P."/>
            <person name="Lance K."/>
            <person name="Lara M."/>
            <person name="Lee W."/>
            <person name="Lennon N."/>
            <person name="Letendre F."/>
            <person name="LeVine R."/>
            <person name="Lipovsky A."/>
            <person name="Liu X."/>
            <person name="Liu J."/>
            <person name="Liu S."/>
            <person name="Lokyitsang T."/>
            <person name="Lokyitsang Y."/>
            <person name="Lubonja R."/>
            <person name="Lui A."/>
            <person name="MacDonald P."/>
            <person name="Magnisalis V."/>
            <person name="Maru K."/>
            <person name="Matthews C."/>
            <person name="McCusker W."/>
            <person name="McDonough S."/>
            <person name="Mehta T."/>
            <person name="Meldrim J."/>
            <person name="Meneus L."/>
            <person name="Mihai O."/>
            <person name="Mihalev A."/>
            <person name="Mihova T."/>
            <person name="Mittelman R."/>
            <person name="Mlenga V."/>
            <person name="Montmayeur A."/>
            <person name="Mulrain L."/>
            <person name="Navidi A."/>
            <person name="Naylor J."/>
            <person name="Negash T."/>
            <person name="Nguyen T."/>
            <person name="Nguyen N."/>
            <person name="Nicol R."/>
            <person name="Norbu C."/>
            <person name="Norbu N."/>
            <person name="Novod N."/>
            <person name="O'Neill B."/>
            <person name="Osman S."/>
            <person name="Markiewicz E."/>
            <person name="Oyono O.L."/>
            <person name="Patti C."/>
            <person name="Phunkhang P."/>
            <person name="Pierre F."/>
            <person name="Priest M."/>
            <person name="Raghuraman S."/>
            <person name="Rege F."/>
            <person name="Reyes R."/>
            <person name="Rise C."/>
            <person name="Rogov P."/>
            <person name="Ross K."/>
            <person name="Ryan E."/>
            <person name="Settipalli S."/>
            <person name="Shea T."/>
            <person name="Sherpa N."/>
            <person name="Shi L."/>
            <person name="Shih D."/>
            <person name="Sparrow T."/>
            <person name="Spaulding J."/>
            <person name="Stalker J."/>
            <person name="Stange-Thomann N."/>
            <person name="Stavropoulos S."/>
            <person name="Stone C."/>
            <person name="Strader C."/>
            <person name="Tesfaye S."/>
            <person name="Thomson T."/>
            <person name="Thoulutsang Y."/>
            <person name="Thoulutsang D."/>
            <person name="Topham K."/>
            <person name="Topping I."/>
            <person name="Tsamla T."/>
            <person name="Vassiliev H."/>
            <person name="Vo A."/>
            <person name="Wangchuk T."/>
            <person name="Wangdi T."/>
            <person name="Weiand M."/>
            <person name="Wilkinson J."/>
            <person name="Wilson A."/>
            <person name="Yadav S."/>
            <person name="Young G."/>
            <person name="Yu Q."/>
            <person name="Zembek L."/>
            <person name="Zhong D."/>
            <person name="Zimmer A."/>
            <person name="Zwirko Z."/>
            <person name="Jaffe D.B."/>
            <person name="Alvarez P."/>
            <person name="Brockman W."/>
            <person name="Butler J."/>
            <person name="Chin C."/>
            <person name="Gnerre S."/>
            <person name="Grabherr M."/>
            <person name="Kleber M."/>
            <person name="Mauceli E."/>
            <person name="MacCallum I."/>
        </authorList>
    </citation>
    <scope>NUCLEOTIDE SEQUENCE [LARGE SCALE GENOMIC DNA]</scope>
    <source>
        <strain evidence="4">Tucson 15010-1051.87</strain>
    </source>
</reference>